<accession>A0ABN9JPG7</accession>
<dbReference type="InterPro" id="IPR036866">
    <property type="entry name" value="RibonucZ/Hydroxyglut_hydro"/>
</dbReference>
<dbReference type="PANTHER" id="PTHR42978">
    <property type="entry name" value="QUORUM-QUENCHING LACTONASE YTNP-RELATED-RELATED"/>
    <property type="match status" value="1"/>
</dbReference>
<dbReference type="CDD" id="cd07720">
    <property type="entry name" value="OPHC2-like_MBL-fold"/>
    <property type="match status" value="1"/>
</dbReference>
<dbReference type="InterPro" id="IPR051013">
    <property type="entry name" value="MBL_superfamily_lactonases"/>
</dbReference>
<feature type="domain" description="Metallo-beta-lactamase" evidence="5">
    <location>
        <begin position="63"/>
        <end position="248"/>
    </location>
</feature>
<evidence type="ECO:0000313" key="6">
    <source>
        <dbReference type="EMBL" id="CAJ0815764.1"/>
    </source>
</evidence>
<comment type="similarity">
    <text evidence="1">Belongs to the metallo-beta-lactamase superfamily.</text>
</comment>
<gene>
    <name evidence="6" type="ORF">LMG18101_02695</name>
</gene>
<dbReference type="InterPro" id="IPR001279">
    <property type="entry name" value="Metallo-B-lactamas"/>
</dbReference>
<keyword evidence="3" id="KW-0378">Hydrolase</keyword>
<reference evidence="6 7" key="1">
    <citation type="submission" date="2023-07" db="EMBL/GenBank/DDBJ databases">
        <authorList>
            <person name="Peeters C."/>
        </authorList>
    </citation>
    <scope>NUCLEOTIDE SEQUENCE [LARGE SCALE GENOMIC DNA]</scope>
    <source>
        <strain evidence="6 7">LMG 18101</strain>
    </source>
</reference>
<comment type="caution">
    <text evidence="6">The sequence shown here is derived from an EMBL/GenBank/DDBJ whole genome shotgun (WGS) entry which is preliminary data.</text>
</comment>
<organism evidence="6 7">
    <name type="scientific">Ralstonia flaminis</name>
    <dbReference type="NCBI Taxonomy" id="3058597"/>
    <lineage>
        <taxon>Bacteria</taxon>
        <taxon>Pseudomonadati</taxon>
        <taxon>Pseudomonadota</taxon>
        <taxon>Betaproteobacteria</taxon>
        <taxon>Burkholderiales</taxon>
        <taxon>Burkholderiaceae</taxon>
        <taxon>Ralstonia</taxon>
    </lineage>
</organism>
<dbReference type="Pfam" id="PF00753">
    <property type="entry name" value="Lactamase_B"/>
    <property type="match status" value="1"/>
</dbReference>
<evidence type="ECO:0000256" key="4">
    <source>
        <dbReference type="ARBA" id="ARBA00022833"/>
    </source>
</evidence>
<evidence type="ECO:0000256" key="3">
    <source>
        <dbReference type="ARBA" id="ARBA00022801"/>
    </source>
</evidence>
<dbReference type="SUPFAM" id="SSF56281">
    <property type="entry name" value="Metallo-hydrolase/oxidoreductase"/>
    <property type="match status" value="1"/>
</dbReference>
<dbReference type="Gene3D" id="3.60.15.10">
    <property type="entry name" value="Ribonuclease Z/Hydroxyacylglutathione hydrolase-like"/>
    <property type="match status" value="1"/>
</dbReference>
<evidence type="ECO:0000259" key="5">
    <source>
        <dbReference type="SMART" id="SM00849"/>
    </source>
</evidence>
<dbReference type="EMBL" id="CATZLL010000007">
    <property type="protein sequence ID" value="CAJ0815764.1"/>
    <property type="molecule type" value="Genomic_DNA"/>
</dbReference>
<dbReference type="Proteomes" id="UP001189757">
    <property type="component" value="Unassembled WGS sequence"/>
</dbReference>
<protein>
    <recommendedName>
        <fullName evidence="5">Metallo-beta-lactamase domain-containing protein</fullName>
    </recommendedName>
</protein>
<evidence type="ECO:0000256" key="2">
    <source>
        <dbReference type="ARBA" id="ARBA00022723"/>
    </source>
</evidence>
<evidence type="ECO:0000256" key="1">
    <source>
        <dbReference type="ARBA" id="ARBA00007749"/>
    </source>
</evidence>
<proteinExistence type="inferred from homology"/>
<keyword evidence="2" id="KW-0479">Metal-binding</keyword>
<sequence length="277" mass="30138">MSSMKLIAQGQHYAAFEFGDIQVVALRDGYIDMPTTRLRQTSGEPFDTLPAGIPVVGGQLRLSVNAFLIIDKGTSVLIDTGASNALDDSMGALLHGLQEAGIDRNSITQVAVTHTHEDHVHGLIAPDGSVAFPGAGRILIPKEEVSEITGRLAQLRDRVMPVDDRFIVSDRITAVRAAGHSPGHTAYEVSSSAGHLLVWGDIVHVPSIQFGRPELTWEFDDNQPKARAVRREVLERTAHPKYYVAGAHLDFPGIGQVVKRGNDFTFQAVEYRATSRD</sequence>
<dbReference type="SMART" id="SM00849">
    <property type="entry name" value="Lactamase_B"/>
    <property type="match status" value="1"/>
</dbReference>
<dbReference type="PANTHER" id="PTHR42978:SF6">
    <property type="entry name" value="QUORUM-QUENCHING LACTONASE YTNP-RELATED"/>
    <property type="match status" value="1"/>
</dbReference>
<keyword evidence="4" id="KW-0862">Zinc</keyword>
<evidence type="ECO:0000313" key="7">
    <source>
        <dbReference type="Proteomes" id="UP001189757"/>
    </source>
</evidence>
<keyword evidence="7" id="KW-1185">Reference proteome</keyword>
<name>A0ABN9JPG7_9RALS</name>